<accession>A0ACB9Z0T5</accession>
<keyword evidence="2" id="KW-1185">Reference proteome</keyword>
<dbReference type="EMBL" id="MU393477">
    <property type="protein sequence ID" value="KAI4865068.1"/>
    <property type="molecule type" value="Genomic_DNA"/>
</dbReference>
<evidence type="ECO:0000313" key="2">
    <source>
        <dbReference type="Proteomes" id="UP001497700"/>
    </source>
</evidence>
<gene>
    <name evidence="1" type="ORF">F4820DRAFT_448413</name>
</gene>
<evidence type="ECO:0000313" key="1">
    <source>
        <dbReference type="EMBL" id="KAI4865068.1"/>
    </source>
</evidence>
<proteinExistence type="predicted"/>
<comment type="caution">
    <text evidence="1">The sequence shown here is derived from an EMBL/GenBank/DDBJ whole genome shotgun (WGS) entry which is preliminary data.</text>
</comment>
<dbReference type="Proteomes" id="UP001497700">
    <property type="component" value="Unassembled WGS sequence"/>
</dbReference>
<reference evidence="1 2" key="1">
    <citation type="journal article" date="2022" name="New Phytol.">
        <title>Ecological generalism drives hyperdiversity of secondary metabolite gene clusters in xylarialean endophytes.</title>
        <authorList>
            <person name="Franco M.E.E."/>
            <person name="Wisecaver J.H."/>
            <person name="Arnold A.E."/>
            <person name="Ju Y.M."/>
            <person name="Slot J.C."/>
            <person name="Ahrendt S."/>
            <person name="Moore L.P."/>
            <person name="Eastman K.E."/>
            <person name="Scott K."/>
            <person name="Konkel Z."/>
            <person name="Mondo S.J."/>
            <person name="Kuo A."/>
            <person name="Hayes R.D."/>
            <person name="Haridas S."/>
            <person name="Andreopoulos B."/>
            <person name="Riley R."/>
            <person name="LaButti K."/>
            <person name="Pangilinan J."/>
            <person name="Lipzen A."/>
            <person name="Amirebrahimi M."/>
            <person name="Yan J."/>
            <person name="Adam C."/>
            <person name="Keymanesh K."/>
            <person name="Ng V."/>
            <person name="Louie K."/>
            <person name="Northen T."/>
            <person name="Drula E."/>
            <person name="Henrissat B."/>
            <person name="Hsieh H.M."/>
            <person name="Youens-Clark K."/>
            <person name="Lutzoni F."/>
            <person name="Miadlikowska J."/>
            <person name="Eastwood D.C."/>
            <person name="Hamelin R.C."/>
            <person name="Grigoriev I.V."/>
            <person name="U'Ren J.M."/>
        </authorList>
    </citation>
    <scope>NUCLEOTIDE SEQUENCE [LARGE SCALE GENOMIC DNA]</scope>
    <source>
        <strain evidence="1 2">CBS 119005</strain>
    </source>
</reference>
<organism evidence="1 2">
    <name type="scientific">Hypoxylon rubiginosum</name>
    <dbReference type="NCBI Taxonomy" id="110542"/>
    <lineage>
        <taxon>Eukaryota</taxon>
        <taxon>Fungi</taxon>
        <taxon>Dikarya</taxon>
        <taxon>Ascomycota</taxon>
        <taxon>Pezizomycotina</taxon>
        <taxon>Sordariomycetes</taxon>
        <taxon>Xylariomycetidae</taxon>
        <taxon>Xylariales</taxon>
        <taxon>Hypoxylaceae</taxon>
        <taxon>Hypoxylon</taxon>
    </lineage>
</organism>
<name>A0ACB9Z0T5_9PEZI</name>
<protein>
    <submittedName>
        <fullName evidence="1">Uncharacterized protein</fullName>
    </submittedName>
</protein>
<sequence>MVMERGASRFVFISRSCTEKPEAAHVVDGIKAQGGVAKVFRADAANETVVRDVLVPQLKRPLRGAVHAVMALKNGMFEQMDHASFTAAITKARVSKINAIEISLERKGLYGINEGEMLRNFQGAMSQKVPNAVSRATV</sequence>